<proteinExistence type="predicted"/>
<reference evidence="2" key="1">
    <citation type="journal article" date="2021" name="Proc. Natl. Acad. Sci. U.S.A.">
        <title>Three genomes in the algal genus Volvox reveal the fate of a haploid sex-determining region after a transition to homothallism.</title>
        <authorList>
            <person name="Yamamoto K."/>
            <person name="Hamaji T."/>
            <person name="Kawai-Toyooka H."/>
            <person name="Matsuzaki R."/>
            <person name="Takahashi F."/>
            <person name="Nishimura Y."/>
            <person name="Kawachi M."/>
            <person name="Noguchi H."/>
            <person name="Minakuchi Y."/>
            <person name="Umen J.G."/>
            <person name="Toyoda A."/>
            <person name="Nozaki H."/>
        </authorList>
    </citation>
    <scope>NUCLEOTIDE SEQUENCE</scope>
    <source>
        <strain evidence="2">NIES-3785</strain>
    </source>
</reference>
<comment type="caution">
    <text evidence="2">The sequence shown here is derived from an EMBL/GenBank/DDBJ whole genome shotgun (WGS) entry which is preliminary data.</text>
</comment>
<gene>
    <name evidence="2" type="ORF">Vretimale_8371</name>
</gene>
<dbReference type="EMBL" id="BNCQ01000014">
    <property type="protein sequence ID" value="GIM03705.1"/>
    <property type="molecule type" value="Genomic_DNA"/>
</dbReference>
<dbReference type="AlphaFoldDB" id="A0A8J4GAT5"/>
<dbReference type="Proteomes" id="UP000722791">
    <property type="component" value="Unassembled WGS sequence"/>
</dbReference>
<feature type="non-terminal residue" evidence="2">
    <location>
        <position position="451"/>
    </location>
</feature>
<feature type="region of interest" description="Disordered" evidence="1">
    <location>
        <begin position="212"/>
        <end position="231"/>
    </location>
</feature>
<evidence type="ECO:0000256" key="1">
    <source>
        <dbReference type="SAM" id="MobiDB-lite"/>
    </source>
</evidence>
<evidence type="ECO:0000313" key="2">
    <source>
        <dbReference type="EMBL" id="GIM03705.1"/>
    </source>
</evidence>
<accession>A0A8J4GAT5</accession>
<sequence length="451" mass="49072">LHTGWESIIYTVPYVFLDLENDIIESLPMDSCRWIEWMRTVYCLASADCFLGGGVIFLCWEAIALCRCSDPAQMNQATAPSSAQFHEHGTYQALVSELSQLSPQQLREAAYQRTSELLDSRFLFWLRDQERRQGLGPADQQLLSRLGQELTMMREWTEEQSNRKLLPTLASSLAYSNLRRWQEETGSGAPEVVPGVDLEQLYRLGEQEERKLRDSLGTGGGNTRPGRGITHSGIEEFTKHNKAYADLAAGVMARVRQRLMGYDDEGPPAAAAVLRALLRQMGSPEERANFLPDAFIPPGLQVLPDAAATDASSGGFTKPSFVVTTPEALMTAARDRLAALAQDEDSEGGVRSTATTGGAEALESFPIAVKVAAEDAASQGTASAIAAAGSGASSLRQQGASQGQARHAVLPSGEHEVTALGELLELIEEYDRQVYSRKTPLERMGHSAGPW</sequence>
<evidence type="ECO:0000313" key="3">
    <source>
        <dbReference type="Proteomes" id="UP000722791"/>
    </source>
</evidence>
<organism evidence="2 3">
    <name type="scientific">Volvox reticuliferus</name>
    <dbReference type="NCBI Taxonomy" id="1737510"/>
    <lineage>
        <taxon>Eukaryota</taxon>
        <taxon>Viridiplantae</taxon>
        <taxon>Chlorophyta</taxon>
        <taxon>core chlorophytes</taxon>
        <taxon>Chlorophyceae</taxon>
        <taxon>CS clade</taxon>
        <taxon>Chlamydomonadales</taxon>
        <taxon>Volvocaceae</taxon>
        <taxon>Volvox</taxon>
    </lineage>
</organism>
<name>A0A8J4GAT5_9CHLO</name>
<protein>
    <submittedName>
        <fullName evidence="2">Uncharacterized protein</fullName>
    </submittedName>
</protein>